<keyword evidence="1" id="KW-0812">Transmembrane</keyword>
<evidence type="ECO:0000313" key="2">
    <source>
        <dbReference type="EMBL" id="MBB6638111.1"/>
    </source>
</evidence>
<keyword evidence="1" id="KW-1133">Transmembrane helix</keyword>
<keyword evidence="3" id="KW-1185">Reference proteome</keyword>
<proteinExistence type="predicted"/>
<dbReference type="EMBL" id="JACJVQ010000028">
    <property type="protein sequence ID" value="MBB6638111.1"/>
    <property type="molecule type" value="Genomic_DNA"/>
</dbReference>
<accession>A0A841TA69</accession>
<name>A0A841TA69_9BACL</name>
<keyword evidence="1" id="KW-0472">Membrane</keyword>
<evidence type="ECO:0000313" key="3">
    <source>
        <dbReference type="Proteomes" id="UP000535838"/>
    </source>
</evidence>
<sequence>MNEENIYQTVGWNGLFSMFVTLGLIVVTWVVLKEIRWEKLVKHPLGPGAQLLKLFLSIVIGHQLASFILDYWDWTASLKWLFGSN</sequence>
<evidence type="ECO:0000256" key="1">
    <source>
        <dbReference type="SAM" id="Phobius"/>
    </source>
</evidence>
<dbReference type="Pfam" id="PF06612">
    <property type="entry name" value="DUF1146"/>
    <property type="match status" value="1"/>
</dbReference>
<organism evidence="2 3">
    <name type="scientific">Cohnella thailandensis</name>
    <dbReference type="NCBI Taxonomy" id="557557"/>
    <lineage>
        <taxon>Bacteria</taxon>
        <taxon>Bacillati</taxon>
        <taxon>Bacillota</taxon>
        <taxon>Bacilli</taxon>
        <taxon>Bacillales</taxon>
        <taxon>Paenibacillaceae</taxon>
        <taxon>Cohnella</taxon>
    </lineage>
</organism>
<dbReference type="Proteomes" id="UP000535838">
    <property type="component" value="Unassembled WGS sequence"/>
</dbReference>
<dbReference type="AlphaFoldDB" id="A0A841TA69"/>
<protein>
    <submittedName>
        <fullName evidence="2">DUF1146 domain-containing protein</fullName>
    </submittedName>
</protein>
<gene>
    <name evidence="2" type="ORF">H7B67_28610</name>
</gene>
<dbReference type="InterPro" id="IPR009526">
    <property type="entry name" value="DUF1146"/>
</dbReference>
<feature type="transmembrane region" description="Helical" evidence="1">
    <location>
        <begin position="12"/>
        <end position="32"/>
    </location>
</feature>
<dbReference type="RefSeq" id="WP_185123316.1">
    <property type="nucleotide sequence ID" value="NZ_JACJVQ010000028.1"/>
</dbReference>
<reference evidence="2 3" key="1">
    <citation type="submission" date="2020-08" db="EMBL/GenBank/DDBJ databases">
        <title>Cohnella phylogeny.</title>
        <authorList>
            <person name="Dunlap C."/>
        </authorList>
    </citation>
    <scope>NUCLEOTIDE SEQUENCE [LARGE SCALE GENOMIC DNA]</scope>
    <source>
        <strain evidence="2 3">DSM 25241</strain>
    </source>
</reference>
<comment type="caution">
    <text evidence="2">The sequence shown here is derived from an EMBL/GenBank/DDBJ whole genome shotgun (WGS) entry which is preliminary data.</text>
</comment>